<keyword evidence="2" id="KW-0813">Transport</keyword>
<evidence type="ECO:0000313" key="10">
    <source>
        <dbReference type="EMBL" id="RPE08880.1"/>
    </source>
</evidence>
<dbReference type="PANTHER" id="PTHR30574">
    <property type="entry name" value="INNER MEMBRANE PROTEIN YEDE"/>
    <property type="match status" value="1"/>
</dbReference>
<dbReference type="RefSeq" id="WP_123847878.1">
    <property type="nucleotide sequence ID" value="NZ_RPDH01000002.1"/>
</dbReference>
<keyword evidence="5 9" id="KW-0812">Transmembrane</keyword>
<keyword evidence="4" id="KW-0997">Cell inner membrane</keyword>
<feature type="transmembrane region" description="Helical" evidence="9">
    <location>
        <begin position="160"/>
        <end position="185"/>
    </location>
</feature>
<evidence type="ECO:0000256" key="9">
    <source>
        <dbReference type="SAM" id="Phobius"/>
    </source>
</evidence>
<evidence type="ECO:0000256" key="7">
    <source>
        <dbReference type="ARBA" id="ARBA00023136"/>
    </source>
</evidence>
<sequence>MLQILQQPWPWYVAGALIGLIVPALLLLGNKHFGISANLRHACAACFPAGIKFFRYDWKKEMWNFFFVGGILAGAVITALLLPNPDPVVVNPALAKELAGYGITSQGSLLPAELFSWSGLFSLRGSILLVGGGFLVGFGSRYAGGCTSGHAIMGLSNLQWPSLVATVMFMAGGFITANLLLPLILHL</sequence>
<dbReference type="OrthoDB" id="9814020at2"/>
<dbReference type="GO" id="GO:0005886">
    <property type="term" value="C:plasma membrane"/>
    <property type="evidence" value="ECO:0007669"/>
    <property type="project" value="UniProtKB-SubCell"/>
</dbReference>
<comment type="subcellular location">
    <subcellularLocation>
        <location evidence="1">Cell inner membrane</location>
        <topology evidence="1">Multi-pass membrane protein</topology>
    </subcellularLocation>
</comment>
<dbReference type="Proteomes" id="UP000278351">
    <property type="component" value="Unassembled WGS sequence"/>
</dbReference>
<dbReference type="Pfam" id="PF04143">
    <property type="entry name" value="Sulf_transp"/>
    <property type="match status" value="2"/>
</dbReference>
<dbReference type="EMBL" id="RPDH01000002">
    <property type="protein sequence ID" value="RPE08880.1"/>
    <property type="molecule type" value="Genomic_DNA"/>
</dbReference>
<evidence type="ECO:0000256" key="3">
    <source>
        <dbReference type="ARBA" id="ARBA00022475"/>
    </source>
</evidence>
<evidence type="ECO:0000256" key="6">
    <source>
        <dbReference type="ARBA" id="ARBA00022989"/>
    </source>
</evidence>
<keyword evidence="7 9" id="KW-0472">Membrane</keyword>
<dbReference type="InterPro" id="IPR007272">
    <property type="entry name" value="Sulf_transp_TsuA/YedE"/>
</dbReference>
<reference evidence="10 11" key="1">
    <citation type="submission" date="2018-11" db="EMBL/GenBank/DDBJ databases">
        <title>Chitinophaga lutea sp.nov., isolate from arsenic contaminated soil.</title>
        <authorList>
            <person name="Zong Y."/>
        </authorList>
    </citation>
    <scope>NUCLEOTIDE SEQUENCE [LARGE SCALE GENOMIC DNA]</scope>
    <source>
        <strain evidence="10 11">ZY74</strain>
    </source>
</reference>
<evidence type="ECO:0000313" key="11">
    <source>
        <dbReference type="Proteomes" id="UP000278351"/>
    </source>
</evidence>
<comment type="caution">
    <text evidence="10">The sequence shown here is derived from an EMBL/GenBank/DDBJ whole genome shotgun (WGS) entry which is preliminary data.</text>
</comment>
<protein>
    <submittedName>
        <fullName evidence="10">YeeE/YedE family protein</fullName>
    </submittedName>
</protein>
<accession>A0A3N4PYW8</accession>
<organism evidence="10 11">
    <name type="scientific">Chitinophaga lutea</name>
    <dbReference type="NCBI Taxonomy" id="2488634"/>
    <lineage>
        <taxon>Bacteria</taxon>
        <taxon>Pseudomonadati</taxon>
        <taxon>Bacteroidota</taxon>
        <taxon>Chitinophagia</taxon>
        <taxon>Chitinophagales</taxon>
        <taxon>Chitinophagaceae</taxon>
        <taxon>Chitinophaga</taxon>
    </lineage>
</organism>
<dbReference type="PANTHER" id="PTHR30574:SF1">
    <property type="entry name" value="SULPHUR TRANSPORT DOMAIN-CONTAINING PROTEIN"/>
    <property type="match status" value="1"/>
</dbReference>
<feature type="transmembrane region" description="Helical" evidence="9">
    <location>
        <begin position="62"/>
        <end position="82"/>
    </location>
</feature>
<evidence type="ECO:0000256" key="8">
    <source>
        <dbReference type="ARBA" id="ARBA00035655"/>
    </source>
</evidence>
<proteinExistence type="inferred from homology"/>
<name>A0A3N4PYW8_9BACT</name>
<evidence type="ECO:0000256" key="2">
    <source>
        <dbReference type="ARBA" id="ARBA00022448"/>
    </source>
</evidence>
<evidence type="ECO:0000256" key="4">
    <source>
        <dbReference type="ARBA" id="ARBA00022519"/>
    </source>
</evidence>
<keyword evidence="11" id="KW-1185">Reference proteome</keyword>
<comment type="similarity">
    <text evidence="8">Belongs to the TsuA/YedE (TC 9.B.102) family.</text>
</comment>
<keyword evidence="6 9" id="KW-1133">Transmembrane helix</keyword>
<feature type="transmembrane region" description="Helical" evidence="9">
    <location>
        <begin position="12"/>
        <end position="30"/>
    </location>
</feature>
<feature type="transmembrane region" description="Helical" evidence="9">
    <location>
        <begin position="114"/>
        <end position="139"/>
    </location>
</feature>
<keyword evidence="3" id="KW-1003">Cell membrane</keyword>
<dbReference type="AlphaFoldDB" id="A0A3N4PYW8"/>
<evidence type="ECO:0000256" key="1">
    <source>
        <dbReference type="ARBA" id="ARBA00004429"/>
    </source>
</evidence>
<gene>
    <name evidence="10" type="ORF">EGT74_17820</name>
</gene>
<evidence type="ECO:0000256" key="5">
    <source>
        <dbReference type="ARBA" id="ARBA00022692"/>
    </source>
</evidence>